<feature type="binding site" evidence="15">
    <location>
        <position position="88"/>
    </location>
    <ligand>
        <name>[2Fe-2S] cluster</name>
        <dbReference type="ChEBI" id="CHEBI:190135"/>
        <label>1</label>
    </ligand>
</feature>
<feature type="binding site" evidence="15">
    <location>
        <position position="202"/>
    </location>
    <ligand>
        <name>[2Fe-2S] cluster</name>
        <dbReference type="ChEBI" id="CHEBI:190135"/>
        <label>2</label>
    </ligand>
</feature>
<dbReference type="InterPro" id="IPR001041">
    <property type="entry name" value="2Fe-2S_ferredoxin-type"/>
</dbReference>
<dbReference type="Gene3D" id="3.30.390.50">
    <property type="entry name" value="CO dehydrogenase flavoprotein, C-terminal domain"/>
    <property type="match status" value="1"/>
</dbReference>
<keyword evidence="3 15" id="KW-0500">Molybdenum</keyword>
<feature type="binding site" evidence="14">
    <location>
        <begin position="417"/>
        <end position="421"/>
    </location>
    <ligand>
        <name>FAD</name>
        <dbReference type="ChEBI" id="CHEBI:57692"/>
    </ligand>
</feature>
<comment type="similarity">
    <text evidence="2">Belongs to the xanthine dehydrogenase family.</text>
</comment>
<dbReference type="Gene3D" id="3.30.43.10">
    <property type="entry name" value="Uridine Diphospho-n-acetylenolpyruvylglucosamine Reductase, domain 2"/>
    <property type="match status" value="1"/>
</dbReference>
<evidence type="ECO:0000256" key="16">
    <source>
        <dbReference type="SAM" id="MobiDB-lite"/>
    </source>
</evidence>
<dbReference type="InterPro" id="IPR002888">
    <property type="entry name" value="2Fe-2S-bd"/>
</dbReference>
<dbReference type="PANTHER" id="PTHR11908:SF132">
    <property type="entry name" value="ALDEHYDE OXIDASE 1-RELATED"/>
    <property type="match status" value="1"/>
</dbReference>
<dbReference type="Pfam" id="PF03450">
    <property type="entry name" value="CO_deh_flav_C"/>
    <property type="match status" value="1"/>
</dbReference>
<evidence type="ECO:0000256" key="2">
    <source>
        <dbReference type="ARBA" id="ARBA00006849"/>
    </source>
</evidence>
<evidence type="ECO:0000256" key="10">
    <source>
        <dbReference type="ARBA" id="ARBA00023014"/>
    </source>
</evidence>
<feature type="compositionally biased region" description="Polar residues" evidence="16">
    <location>
        <begin position="645"/>
        <end position="654"/>
    </location>
</feature>
<evidence type="ECO:0000256" key="9">
    <source>
        <dbReference type="ARBA" id="ARBA00023004"/>
    </source>
</evidence>
<dbReference type="FunFam" id="3.10.20.30:FF:000012">
    <property type="entry name" value="Xanthine dehydrogenase/oxidase"/>
    <property type="match status" value="1"/>
</dbReference>
<dbReference type="InterPro" id="IPR008274">
    <property type="entry name" value="AldOxase/xan_DH_MoCoBD1"/>
</dbReference>
<keyword evidence="9 15" id="KW-0408">Iron</keyword>
<dbReference type="InterPro" id="IPR016169">
    <property type="entry name" value="FAD-bd_PCMH_sub2"/>
</dbReference>
<feature type="region of interest" description="Disordered" evidence="16">
    <location>
        <begin position="638"/>
        <end position="666"/>
    </location>
</feature>
<dbReference type="InterPro" id="IPR016208">
    <property type="entry name" value="Ald_Oxase/xanthine_DH-like"/>
</dbReference>
<feature type="binding site" evidence="15">
    <location>
        <position position="1035"/>
    </location>
    <ligand>
        <name>Mo-molybdopterin</name>
        <dbReference type="ChEBI" id="CHEBI:71302"/>
    </ligand>
    <ligandPart>
        <name>Mo</name>
        <dbReference type="ChEBI" id="CHEBI:28685"/>
    </ligandPart>
</feature>
<dbReference type="InterPro" id="IPR006058">
    <property type="entry name" value="2Fe2S_fd_BS"/>
</dbReference>
<comment type="caution">
    <text evidence="19">The sequence shown here is derived from an EMBL/GenBank/DDBJ whole genome shotgun (WGS) entry which is preliminary data.</text>
</comment>
<feature type="binding site" evidence="14">
    <location>
        <position position="519"/>
    </location>
    <ligand>
        <name>FAD</name>
        <dbReference type="ChEBI" id="CHEBI:57692"/>
    </ligand>
</feature>
<feature type="binding site" evidence="15">
    <location>
        <position position="66"/>
    </location>
    <ligand>
        <name>[2Fe-2S] cluster</name>
        <dbReference type="ChEBI" id="CHEBI:190135"/>
        <label>1</label>
    </ligand>
</feature>
<keyword evidence="7 14" id="KW-0274">FAD</keyword>
<dbReference type="Gene3D" id="1.10.150.120">
    <property type="entry name" value="[2Fe-2S]-binding domain"/>
    <property type="match status" value="1"/>
</dbReference>
<dbReference type="InterPro" id="IPR002346">
    <property type="entry name" value="Mopterin_DH_FAD-bd"/>
</dbReference>
<feature type="binding site" evidence="15">
    <location>
        <position position="204"/>
    </location>
    <ligand>
        <name>[2Fe-2S] cluster</name>
        <dbReference type="ChEBI" id="CHEBI:190135"/>
        <label>2</label>
    </ligand>
</feature>
<dbReference type="Gene3D" id="3.90.1170.50">
    <property type="entry name" value="Aldehyde oxidase/xanthine dehydrogenase, a/b hammerhead"/>
    <property type="match status" value="1"/>
</dbReference>
<dbReference type="PROSITE" id="PS00197">
    <property type="entry name" value="2FE2S_FER_1"/>
    <property type="match status" value="1"/>
</dbReference>
<dbReference type="Pfam" id="PF01799">
    <property type="entry name" value="Fer2_2"/>
    <property type="match status" value="1"/>
</dbReference>
<dbReference type="InterPro" id="IPR000674">
    <property type="entry name" value="Ald_Oxase/Xan_DH_a/b"/>
</dbReference>
<dbReference type="InterPro" id="IPR005107">
    <property type="entry name" value="CO_DH_flav_C"/>
</dbReference>
<evidence type="ECO:0000259" key="18">
    <source>
        <dbReference type="PROSITE" id="PS51387"/>
    </source>
</evidence>
<dbReference type="PROSITE" id="PS51387">
    <property type="entry name" value="FAD_PCMH"/>
    <property type="match status" value="1"/>
</dbReference>
<dbReference type="SUPFAM" id="SSF55447">
    <property type="entry name" value="CO dehydrogenase flavoprotein C-terminal domain-like"/>
    <property type="match status" value="1"/>
</dbReference>
<feature type="binding site" evidence="15">
    <location>
        <position position="922"/>
    </location>
    <ligand>
        <name>Mo-molybdopterin</name>
        <dbReference type="ChEBI" id="CHEBI:71302"/>
    </ligand>
    <ligandPart>
        <name>Mo</name>
        <dbReference type="ChEBI" id="CHEBI:28685"/>
    </ligandPart>
</feature>
<evidence type="ECO:0000256" key="4">
    <source>
        <dbReference type="ARBA" id="ARBA00022630"/>
    </source>
</evidence>
<keyword evidence="10 15" id="KW-0411">Iron-sulfur</keyword>
<dbReference type="InterPro" id="IPR012675">
    <property type="entry name" value="Beta-grasp_dom_sf"/>
</dbReference>
<dbReference type="SMART" id="SM01092">
    <property type="entry name" value="CO_deh_flav_C"/>
    <property type="match status" value="1"/>
</dbReference>
<dbReference type="Gene3D" id="3.30.365.10">
    <property type="entry name" value="Aldehyde oxidase/xanthine dehydrogenase, molybdopterin binding domain"/>
    <property type="match status" value="4"/>
</dbReference>
<dbReference type="GO" id="GO:0051537">
    <property type="term" value="F:2 iron, 2 sulfur cluster binding"/>
    <property type="evidence" value="ECO:0007669"/>
    <property type="project" value="UniProtKB-KW"/>
</dbReference>
<evidence type="ECO:0000256" key="11">
    <source>
        <dbReference type="ARBA" id="ARBA00023027"/>
    </source>
</evidence>
<dbReference type="GO" id="GO:0071949">
    <property type="term" value="F:FAD binding"/>
    <property type="evidence" value="ECO:0007669"/>
    <property type="project" value="InterPro"/>
</dbReference>
<dbReference type="InterPro" id="IPR036884">
    <property type="entry name" value="2Fe-2S-bd_dom_sf"/>
</dbReference>
<dbReference type="PANTHER" id="PTHR11908">
    <property type="entry name" value="XANTHINE DEHYDROGENASE"/>
    <property type="match status" value="1"/>
</dbReference>
<dbReference type="SUPFAM" id="SSF56176">
    <property type="entry name" value="FAD-binding/transporter-associated domain-like"/>
    <property type="match status" value="1"/>
</dbReference>
<evidence type="ECO:0000256" key="3">
    <source>
        <dbReference type="ARBA" id="ARBA00022505"/>
    </source>
</evidence>
<accession>A0A9D4VDZ6</accession>
<feature type="binding site" evidence="15">
    <location>
        <position position="891"/>
    </location>
    <ligand>
        <name>Mo-molybdopterin</name>
        <dbReference type="ChEBI" id="CHEBI:71302"/>
    </ligand>
    <ligandPart>
        <name>Mo</name>
        <dbReference type="ChEBI" id="CHEBI:28685"/>
    </ligandPart>
</feature>
<dbReference type="Pfam" id="PF01315">
    <property type="entry name" value="Ald_Xan_dh_C"/>
    <property type="match status" value="1"/>
</dbReference>
<keyword evidence="8" id="KW-0560">Oxidoreductase</keyword>
<evidence type="ECO:0000256" key="8">
    <source>
        <dbReference type="ARBA" id="ARBA00023002"/>
    </source>
</evidence>
<sequence length="1461" mass="159400">MADVPLLPRPAGGSFVASRPLLFALNGHRVEIPSPDPSMTLLSFLRSHTQLTGTKLSCGEGGCGACLVLLSTYDPKSKQVQEFSINSCLALLCSLDGCSITTIEGIGSTRTGLHAVQQRIAGFHGSHCGFCTPGMCISIYSCLRNAHISPSDIANGDHQCSENSVPNGTHSHVDSDLHEQPVHTIPTLACEDAQKAIVGNICRCTGYRPIVDSCKSFAGDVDIEDLGINTFWASNKDANVNLLPTYVRATDSAFPKFLMEELELKEHLASRQDCNHTTENLQTTTLALPLHVKSKDASVIEEERLWIQGRSLEEVFQAWHCHRGRGDVKLVVGNTSAGYYKGENPRVFIDISRVPELLTLQEVSGTLKVGSAVTIEELILTLESILRSNHKSNESLIRGLISHLRKLANPHVRRRASVGGNLIMAQQFSFDSDLATLLLALGSLLHLVDAGKNRRTLSMEEFLQKGSLESGWLLEFIDIPLWLKEMGDAACHTNGSIREVFLVGSQSDCITKWQFDSYRAAPRSLGNSLAYINAAFLTKVLNTGSCYQIMDVRLAFGAFGQGHAIRAHKVEGFLQGRPVHESVLLEAITILKNELMPFVKGTKLADYKSSVAVSFLFDFFAYYLQSRVPSELGLATECERGGNGPSSRNQNGKTDQPCLGENSIHKKSPFTITGRQNVPGYEDDIALGKAAEKSEAKLQASGEAIYVDDIPAPEHCLYAAFVTSVKAFAKVKMIDTKLAVTSPGAVAFISASDIPKGGANVGALHNIFSQPENLFATDCVEYVGHPLGVMVADSPEHAKQAAAKVRVEYEVESSPILSVEEAEANNSFFPKSFFPFRFSVGDIETGFLEADHKITDGEVRSGSQYFFYMETQTALAVPDEDKSLVVYSSCQSPSVVQESISACLGIPHHNVRVITRRVGGAFGGKAFRNVGVASACAIAAHKLRHPVRMYLDRKTDMVMMGGRHPVRALYSVSFKQYGKVTGLRAKISIDGGWSQDFTSVLHLAVYQGLLKYNWVSLDIEFLPCKTNLSCKSAMRAPGHVQGSFIADTILEHIASVLGLDMKLVVSRNLHTIDSARLFHPDLNIACKDDFDVLPIWNTMVKRVEAKERDIDSFNMSNHWLKRGLSVLPCVYKVHRSSTPARVSIFKDGSVVVEVGGIEIGQGLWTKVKQATINGLSPLCERSKEGLESLNIRVVQADSMSLPHGGLTSSSTTSEGSCEAVMKACQLLVDRLMPVKLQKQKVVAGNLSWIDLITLSKASKVDLSAQVHWFPEQSTFAYLTYSVAATMVEVNTLTGAVTILESDLIYDCGKSLNPAIDIGQIEGSFVQGIGFFLTEQHEVDVNGVLLTNGTWTYKPPTVDNIPRKFHVEMISGAARQNRVLSSKACGEPPLLLAGTVHSAVRQAIQAARKDCFTTFGEEGQGKDGFFRLDTPASMERVKNLCGLERVEGYLKHHIGLQESHVA</sequence>
<dbReference type="GO" id="GO:0005506">
    <property type="term" value="F:iron ion binding"/>
    <property type="evidence" value="ECO:0007669"/>
    <property type="project" value="InterPro"/>
</dbReference>
<keyword evidence="11" id="KW-0520">NAD</keyword>
<dbReference type="InterPro" id="IPR037165">
    <property type="entry name" value="AldOxase/xan_DH_Mopterin-bd_sf"/>
</dbReference>
<keyword evidence="4" id="KW-0285">Flavoprotein</keyword>
<dbReference type="OrthoDB" id="8300278at2759"/>
<organism evidence="19 20">
    <name type="scientific">Adiantum capillus-veneris</name>
    <name type="common">Maidenhair fern</name>
    <dbReference type="NCBI Taxonomy" id="13818"/>
    <lineage>
        <taxon>Eukaryota</taxon>
        <taxon>Viridiplantae</taxon>
        <taxon>Streptophyta</taxon>
        <taxon>Embryophyta</taxon>
        <taxon>Tracheophyta</taxon>
        <taxon>Polypodiopsida</taxon>
        <taxon>Polypodiidae</taxon>
        <taxon>Polypodiales</taxon>
        <taxon>Pteridineae</taxon>
        <taxon>Pteridaceae</taxon>
        <taxon>Vittarioideae</taxon>
        <taxon>Adiantum</taxon>
    </lineage>
</organism>
<dbReference type="CDD" id="cd00207">
    <property type="entry name" value="fer2"/>
    <property type="match status" value="1"/>
</dbReference>
<dbReference type="Pfam" id="PF00111">
    <property type="entry name" value="Fer2"/>
    <property type="match status" value="1"/>
</dbReference>
<dbReference type="SUPFAM" id="SSF54292">
    <property type="entry name" value="2Fe-2S ferredoxin-like"/>
    <property type="match status" value="1"/>
</dbReference>
<dbReference type="SMART" id="SM01008">
    <property type="entry name" value="Ald_Xan_dh_C"/>
    <property type="match status" value="1"/>
</dbReference>
<keyword evidence="20" id="KW-1185">Reference proteome</keyword>
<dbReference type="SUPFAM" id="SSF56003">
    <property type="entry name" value="Molybdenum cofactor-binding domain"/>
    <property type="match status" value="1"/>
</dbReference>
<protein>
    <submittedName>
        <fullName evidence="19">Uncharacterized protein</fullName>
    </submittedName>
</protein>
<gene>
    <name evidence="19" type="ORF">GOP47_0000055</name>
</gene>
<evidence type="ECO:0000313" key="20">
    <source>
        <dbReference type="Proteomes" id="UP000886520"/>
    </source>
</evidence>
<evidence type="ECO:0000256" key="15">
    <source>
        <dbReference type="PIRSR" id="PIRSR000127-3"/>
    </source>
</evidence>
<proteinExistence type="inferred from homology"/>
<dbReference type="Gene3D" id="3.30.465.10">
    <property type="match status" value="1"/>
</dbReference>
<dbReference type="SUPFAM" id="SSF54665">
    <property type="entry name" value="CO dehydrogenase molybdoprotein N-domain-like"/>
    <property type="match status" value="1"/>
</dbReference>
<dbReference type="InterPro" id="IPR036010">
    <property type="entry name" value="2Fe-2S_ferredoxin-like_sf"/>
</dbReference>
<comment type="cofactor">
    <cofactor evidence="15">
        <name>Mo-molybdopterin</name>
        <dbReference type="ChEBI" id="CHEBI:71302"/>
    </cofactor>
    <text evidence="15">Binds 1 Mo-molybdopterin (Mo-MPT) cofactor per subunit.</text>
</comment>
<dbReference type="Gene3D" id="3.10.20.30">
    <property type="match status" value="1"/>
</dbReference>
<evidence type="ECO:0000256" key="7">
    <source>
        <dbReference type="ARBA" id="ARBA00022827"/>
    </source>
</evidence>
<dbReference type="GO" id="GO:0016491">
    <property type="term" value="F:oxidoreductase activity"/>
    <property type="evidence" value="ECO:0007669"/>
    <property type="project" value="UniProtKB-KW"/>
</dbReference>
<dbReference type="PIRSF" id="PIRSF000127">
    <property type="entry name" value="Xanthine_DH"/>
    <property type="match status" value="1"/>
</dbReference>
<dbReference type="EMBL" id="JABFUD020000001">
    <property type="protein sequence ID" value="KAI5083886.1"/>
    <property type="molecule type" value="Genomic_DNA"/>
</dbReference>
<dbReference type="FunFam" id="3.30.365.10:FF:000001">
    <property type="entry name" value="Xanthine dehydrogenase oxidase"/>
    <property type="match status" value="1"/>
</dbReference>
<dbReference type="Proteomes" id="UP000886520">
    <property type="component" value="Chromosome 1"/>
</dbReference>
<evidence type="ECO:0000259" key="17">
    <source>
        <dbReference type="PROSITE" id="PS51085"/>
    </source>
</evidence>
<evidence type="ECO:0000256" key="14">
    <source>
        <dbReference type="PIRSR" id="PIRSR000127-2"/>
    </source>
</evidence>
<feature type="binding site" evidence="15">
    <location>
        <position position="58"/>
    </location>
    <ligand>
        <name>[2Fe-2S] cluster</name>
        <dbReference type="ChEBI" id="CHEBI:190135"/>
        <label>1</label>
    </ligand>
</feature>
<name>A0A9D4VDZ6_ADICA</name>
<keyword evidence="5 15" id="KW-0001">2Fe-2S</keyword>
<evidence type="ECO:0000256" key="1">
    <source>
        <dbReference type="ARBA" id="ARBA00001974"/>
    </source>
</evidence>
<keyword evidence="6 15" id="KW-0479">Metal-binding</keyword>
<evidence type="ECO:0000256" key="5">
    <source>
        <dbReference type="ARBA" id="ARBA00022714"/>
    </source>
</evidence>
<dbReference type="InterPro" id="IPR016167">
    <property type="entry name" value="FAD-bd_PCMH_sub1"/>
</dbReference>
<feature type="binding site" evidence="15">
    <location>
        <position position="128"/>
    </location>
    <ligand>
        <name>[2Fe-2S] cluster</name>
        <dbReference type="ChEBI" id="CHEBI:190135"/>
        <label>2</label>
    </ligand>
</feature>
<dbReference type="SUPFAM" id="SSF47741">
    <property type="entry name" value="CO dehydrogenase ISP C-domain like"/>
    <property type="match status" value="1"/>
</dbReference>
<comment type="cofactor">
    <cofactor evidence="15">
        <name>[2Fe-2S] cluster</name>
        <dbReference type="ChEBI" id="CHEBI:190135"/>
    </cofactor>
    <text evidence="15">Binds 2 [2Fe-2S] clusters.</text>
</comment>
<dbReference type="InterPro" id="IPR016166">
    <property type="entry name" value="FAD-bd_PCMH"/>
</dbReference>
<feature type="domain" description="FAD-binding PCMH-type" evidence="18">
    <location>
        <begin position="299"/>
        <end position="484"/>
    </location>
</feature>
<dbReference type="InterPro" id="IPR036856">
    <property type="entry name" value="Ald_Oxase/Xan_DH_a/b_sf"/>
</dbReference>
<evidence type="ECO:0000256" key="13">
    <source>
        <dbReference type="PIRSR" id="PIRSR000127-1"/>
    </source>
</evidence>
<dbReference type="PROSITE" id="PS51085">
    <property type="entry name" value="2FE2S_FER_2"/>
    <property type="match status" value="1"/>
</dbReference>
<comment type="cofactor">
    <cofactor evidence="1 14">
        <name>FAD</name>
        <dbReference type="ChEBI" id="CHEBI:57692"/>
    </cofactor>
</comment>
<comment type="cofactor">
    <cofactor evidence="12">
        <name>[2Fe-2S] cluster</name>
        <dbReference type="ChEBI" id="CHEBI:190135"/>
    </cofactor>
</comment>
<evidence type="ECO:0000256" key="6">
    <source>
        <dbReference type="ARBA" id="ARBA00022723"/>
    </source>
</evidence>
<reference evidence="19" key="1">
    <citation type="submission" date="2021-01" db="EMBL/GenBank/DDBJ databases">
        <title>Adiantum capillus-veneris genome.</title>
        <authorList>
            <person name="Fang Y."/>
            <person name="Liao Q."/>
        </authorList>
    </citation>
    <scope>NUCLEOTIDE SEQUENCE</scope>
    <source>
        <strain evidence="19">H3</strain>
        <tissue evidence="19">Leaf</tissue>
    </source>
</reference>
<feature type="domain" description="2Fe-2S ferredoxin-type" evidence="17">
    <location>
        <begin position="19"/>
        <end position="106"/>
    </location>
</feature>
<dbReference type="Pfam" id="PF02738">
    <property type="entry name" value="MoCoBD_1"/>
    <property type="match status" value="1"/>
</dbReference>
<feature type="binding site" evidence="14">
    <location>
        <position position="433"/>
    </location>
    <ligand>
        <name>FAD</name>
        <dbReference type="ChEBI" id="CHEBI:57692"/>
    </ligand>
</feature>
<feature type="binding site" evidence="15">
    <location>
        <position position="63"/>
    </location>
    <ligand>
        <name>[2Fe-2S] cluster</name>
        <dbReference type="ChEBI" id="CHEBI:190135"/>
        <label>1</label>
    </ligand>
</feature>
<dbReference type="Pfam" id="PF20256">
    <property type="entry name" value="MoCoBD_2"/>
    <property type="match status" value="1"/>
</dbReference>
<dbReference type="InterPro" id="IPR046867">
    <property type="entry name" value="AldOxase/xan_DH_MoCoBD2"/>
</dbReference>
<evidence type="ECO:0000313" key="19">
    <source>
        <dbReference type="EMBL" id="KAI5083886.1"/>
    </source>
</evidence>
<evidence type="ECO:0000256" key="12">
    <source>
        <dbReference type="ARBA" id="ARBA00034078"/>
    </source>
</evidence>
<feature type="binding site" evidence="15">
    <location>
        <position position="131"/>
    </location>
    <ligand>
        <name>[2Fe-2S] cluster</name>
        <dbReference type="ChEBI" id="CHEBI:190135"/>
        <label>2</label>
    </ligand>
</feature>
<dbReference type="InterPro" id="IPR036683">
    <property type="entry name" value="CO_DH_flav_C_dom_sf"/>
</dbReference>
<dbReference type="Pfam" id="PF00941">
    <property type="entry name" value="FAD_binding_5"/>
    <property type="match status" value="1"/>
</dbReference>
<dbReference type="InterPro" id="IPR036318">
    <property type="entry name" value="FAD-bd_PCMH-like_sf"/>
</dbReference>
<feature type="active site" description="Proton acceptor" evidence="13">
    <location>
        <position position="1386"/>
    </location>
</feature>